<evidence type="ECO:0000256" key="2">
    <source>
        <dbReference type="ARBA" id="ARBA00022692"/>
    </source>
</evidence>
<keyword evidence="8" id="KW-1185">Reference proteome</keyword>
<organism evidence="7 8">
    <name type="scientific">Microbulbifer agarilyticus</name>
    <dbReference type="NCBI Taxonomy" id="260552"/>
    <lineage>
        <taxon>Bacteria</taxon>
        <taxon>Pseudomonadati</taxon>
        <taxon>Pseudomonadota</taxon>
        <taxon>Gammaproteobacteria</taxon>
        <taxon>Cellvibrionales</taxon>
        <taxon>Microbulbiferaceae</taxon>
        <taxon>Microbulbifer</taxon>
    </lineage>
</organism>
<evidence type="ECO:0000256" key="3">
    <source>
        <dbReference type="ARBA" id="ARBA00022989"/>
    </source>
</evidence>
<dbReference type="PANTHER" id="PTHR21016">
    <property type="entry name" value="BETA-AMYLOID BINDING PROTEIN-RELATED"/>
    <property type="match status" value="1"/>
</dbReference>
<dbReference type="InterPro" id="IPR007829">
    <property type="entry name" value="TM2"/>
</dbReference>
<dbReference type="EMBL" id="CP019650">
    <property type="protein sequence ID" value="AQQ69551.1"/>
    <property type="molecule type" value="Genomic_DNA"/>
</dbReference>
<evidence type="ECO:0000313" key="8">
    <source>
        <dbReference type="Proteomes" id="UP000188219"/>
    </source>
</evidence>
<gene>
    <name evidence="7" type="ORF">Mag101_12405</name>
</gene>
<evidence type="ECO:0000256" key="1">
    <source>
        <dbReference type="ARBA" id="ARBA00004141"/>
    </source>
</evidence>
<evidence type="ECO:0000256" key="4">
    <source>
        <dbReference type="ARBA" id="ARBA00023136"/>
    </source>
</evidence>
<protein>
    <recommendedName>
        <fullName evidence="6">TM2 domain-containing protein</fullName>
    </recommendedName>
</protein>
<evidence type="ECO:0000313" key="7">
    <source>
        <dbReference type="EMBL" id="AQQ69551.1"/>
    </source>
</evidence>
<keyword evidence="2 5" id="KW-0812">Transmembrane</keyword>
<dbReference type="AlphaFoldDB" id="A0A1Q2MA27"/>
<dbReference type="Pfam" id="PF05154">
    <property type="entry name" value="TM2"/>
    <property type="match status" value="1"/>
</dbReference>
<dbReference type="Proteomes" id="UP000188219">
    <property type="component" value="Chromosome"/>
</dbReference>
<dbReference type="GO" id="GO:0016020">
    <property type="term" value="C:membrane"/>
    <property type="evidence" value="ECO:0007669"/>
    <property type="project" value="UniProtKB-SubCell"/>
</dbReference>
<keyword evidence="3 5" id="KW-1133">Transmembrane helix</keyword>
<dbReference type="PANTHER" id="PTHR21016:SF25">
    <property type="entry name" value="TM2 DOMAIN-CONTAINING PROTEIN DDB_G0277895-RELATED"/>
    <property type="match status" value="1"/>
</dbReference>
<sequence>MLVLSFFLGVFGAHRFYAQRYLSAIIQLLTLGGLGIWALVDFIIIAFGEFKDSYGYKVRYP</sequence>
<dbReference type="STRING" id="260552.Mag101_12405"/>
<feature type="domain" description="TM2" evidence="6">
    <location>
        <begin position="1"/>
        <end position="43"/>
    </location>
</feature>
<name>A0A1Q2MA27_9GAMM</name>
<comment type="subcellular location">
    <subcellularLocation>
        <location evidence="1">Membrane</location>
        <topology evidence="1">Multi-pass membrane protein</topology>
    </subcellularLocation>
</comment>
<keyword evidence="4 5" id="KW-0472">Membrane</keyword>
<evidence type="ECO:0000259" key="6">
    <source>
        <dbReference type="Pfam" id="PF05154"/>
    </source>
</evidence>
<accession>A0A1Q2MA27</accession>
<feature type="transmembrane region" description="Helical" evidence="5">
    <location>
        <begin position="28"/>
        <end position="50"/>
    </location>
</feature>
<evidence type="ECO:0000256" key="5">
    <source>
        <dbReference type="SAM" id="Phobius"/>
    </source>
</evidence>
<dbReference type="KEGG" id="maga:Mag101_12405"/>
<reference evidence="7" key="1">
    <citation type="submission" date="2017-02" db="EMBL/GenBank/DDBJ databases">
        <title>Genome of Microbulbifer agarilyticus GP101.</title>
        <authorList>
            <person name="Jung J."/>
            <person name="Bae S.S."/>
            <person name="Baek K."/>
        </authorList>
    </citation>
    <scope>NUCLEOTIDE SEQUENCE [LARGE SCALE GENOMIC DNA]</scope>
    <source>
        <strain evidence="7">GP101</strain>
    </source>
</reference>
<proteinExistence type="predicted"/>
<dbReference type="InterPro" id="IPR050932">
    <property type="entry name" value="TM2D1-3-like"/>
</dbReference>